<evidence type="ECO:0000256" key="2">
    <source>
        <dbReference type="ARBA" id="ARBA00023015"/>
    </source>
</evidence>
<feature type="domain" description="TFIIE beta" evidence="9">
    <location>
        <begin position="47"/>
        <end position="125"/>
    </location>
</feature>
<dbReference type="PIRSF" id="PIRSF016398">
    <property type="entry name" value="TFIIE-beta"/>
    <property type="match status" value="1"/>
</dbReference>
<dbReference type="AlphaFoldDB" id="A0A5N5QEF0"/>
<sequence>MSSNPSSFPLRPGVAPRTNAISLPTAGSAPSTSQAKDSKKRVKAEIFSQPKDTGSGTQKGTQLSYLIAALRERKGPIRLEDLGAHAGVPDIENDPILIKALNEHERVTVDPRLKLYTWRPDFQVKDKHTVLGEVTRHARGGAGVSIKALKESWAGAVQAVEELEKEGLVLVTRSAKDDHMKMVFRNDVTPEMGGKKVDDEFVKLWHGLVVPPEADMLKALESVFTTCITIHPHPFDHSPTEGLQITTAESSAKTTGPQKKKGKKSAPRQRPVKITNTHLQGIDLSKDYAPPPKEDA</sequence>
<keyword evidence="10" id="KW-0648">Protein biosynthesis</keyword>
<dbReference type="Pfam" id="PF22254">
    <property type="entry name" value="TFA2_E-tether"/>
    <property type="match status" value="1"/>
</dbReference>
<proteinExistence type="inferred from homology"/>
<dbReference type="PANTHER" id="PTHR12716">
    <property type="entry name" value="TRANSCRIPTION INITIATION FACTOR IIE, BETA SUBUNIT"/>
    <property type="match status" value="1"/>
</dbReference>
<dbReference type="GO" id="GO:0005673">
    <property type="term" value="C:transcription factor TFIIE complex"/>
    <property type="evidence" value="ECO:0007669"/>
    <property type="project" value="UniProtKB-UniRule"/>
</dbReference>
<dbReference type="InterPro" id="IPR016656">
    <property type="entry name" value="TFIIE-bsu"/>
</dbReference>
<feature type="region of interest" description="Disordered" evidence="8">
    <location>
        <begin position="1"/>
        <end position="59"/>
    </location>
</feature>
<evidence type="ECO:0000313" key="10">
    <source>
        <dbReference type="EMBL" id="KAB5590125.1"/>
    </source>
</evidence>
<dbReference type="OrthoDB" id="3907302at2759"/>
<keyword evidence="11" id="KW-1185">Reference proteome</keyword>
<evidence type="ECO:0000256" key="4">
    <source>
        <dbReference type="ARBA" id="ARBA00023163"/>
    </source>
</evidence>
<dbReference type="PROSITE" id="PS51351">
    <property type="entry name" value="TFIIE_BETA_C"/>
    <property type="match status" value="1"/>
</dbReference>
<evidence type="ECO:0000256" key="3">
    <source>
        <dbReference type="ARBA" id="ARBA00023125"/>
    </source>
</evidence>
<evidence type="ECO:0000256" key="1">
    <source>
        <dbReference type="ARBA" id="ARBA00004123"/>
    </source>
</evidence>
<comment type="similarity">
    <text evidence="7">Belongs to the TFIIE beta subunit family.</text>
</comment>
<keyword evidence="3 7" id="KW-0238">DNA-binding</keyword>
<evidence type="ECO:0000256" key="6">
    <source>
        <dbReference type="ARBA" id="ARBA00025581"/>
    </source>
</evidence>
<dbReference type="Pfam" id="PF18121">
    <property type="entry name" value="TFA2_Winged_2"/>
    <property type="match status" value="1"/>
</dbReference>
<dbReference type="Pfam" id="PF02186">
    <property type="entry name" value="TFIIE_beta"/>
    <property type="match status" value="1"/>
</dbReference>
<dbReference type="InterPro" id="IPR003166">
    <property type="entry name" value="TFIIE_bsu_DNA-bd"/>
</dbReference>
<dbReference type="PANTHER" id="PTHR12716:SF8">
    <property type="entry name" value="TRANSCRIPTION INITIATION FACTOR IIE SUBUNIT BETA"/>
    <property type="match status" value="1"/>
</dbReference>
<name>A0A5N5QEF0_9AGAM</name>
<comment type="function">
    <text evidence="6 7">Recruits TFIIH to the initiation complex and stimulates the RNA polymerase II C-terminal domain kinase and DNA-dependent ATPase activities of TFIIH. Both TFIIH and TFIIE are required for promoter clearance by RNA polymerase.</text>
</comment>
<keyword evidence="5 7" id="KW-0539">Nucleus</keyword>
<gene>
    <name evidence="10" type="ORF">CTheo_6430</name>
</gene>
<evidence type="ECO:0000256" key="8">
    <source>
        <dbReference type="SAM" id="MobiDB-lite"/>
    </source>
</evidence>
<dbReference type="InterPro" id="IPR054600">
    <property type="entry name" value="TFA2_E-tether"/>
</dbReference>
<comment type="caution">
    <text evidence="10">The sequence shown here is derived from an EMBL/GenBank/DDBJ whole genome shotgun (WGS) entry which is preliminary data.</text>
</comment>
<organism evidence="10 11">
    <name type="scientific">Ceratobasidium theobromae</name>
    <dbReference type="NCBI Taxonomy" id="1582974"/>
    <lineage>
        <taxon>Eukaryota</taxon>
        <taxon>Fungi</taxon>
        <taxon>Dikarya</taxon>
        <taxon>Basidiomycota</taxon>
        <taxon>Agaricomycotina</taxon>
        <taxon>Agaricomycetes</taxon>
        <taxon>Cantharellales</taxon>
        <taxon>Ceratobasidiaceae</taxon>
        <taxon>Ceratobasidium</taxon>
    </lineage>
</organism>
<dbReference type="EMBL" id="SSOP01000195">
    <property type="protein sequence ID" value="KAB5590125.1"/>
    <property type="molecule type" value="Genomic_DNA"/>
</dbReference>
<feature type="region of interest" description="Disordered" evidence="8">
    <location>
        <begin position="248"/>
        <end position="296"/>
    </location>
</feature>
<comment type="subunit">
    <text evidence="7">Tetramer of two alpha and two beta chains.</text>
</comment>
<dbReference type="GO" id="GO:0003743">
    <property type="term" value="F:translation initiation factor activity"/>
    <property type="evidence" value="ECO:0007669"/>
    <property type="project" value="UniProtKB-KW"/>
</dbReference>
<keyword evidence="10" id="KW-0396">Initiation factor</keyword>
<dbReference type="Proteomes" id="UP000383932">
    <property type="component" value="Unassembled WGS sequence"/>
</dbReference>
<keyword evidence="2 7" id="KW-0805">Transcription regulation</keyword>
<reference evidence="10 11" key="1">
    <citation type="journal article" date="2019" name="Fungal Biol. Biotechnol.">
        <title>Draft genome sequence of fastidious pathogen Ceratobasidium theobromae, which causes vascular-streak dieback in Theobroma cacao.</title>
        <authorList>
            <person name="Ali S.S."/>
            <person name="Asman A."/>
            <person name="Shao J."/>
            <person name="Firmansyah A.P."/>
            <person name="Susilo A.W."/>
            <person name="Rosmana A."/>
            <person name="McMahon P."/>
            <person name="Junaid M."/>
            <person name="Guest D."/>
            <person name="Kheng T.Y."/>
            <person name="Meinhardt L.W."/>
            <person name="Bailey B.A."/>
        </authorList>
    </citation>
    <scope>NUCLEOTIDE SEQUENCE [LARGE SCALE GENOMIC DNA]</scope>
    <source>
        <strain evidence="10 11">CT2</strain>
    </source>
</reference>
<evidence type="ECO:0000256" key="5">
    <source>
        <dbReference type="ARBA" id="ARBA00023242"/>
    </source>
</evidence>
<feature type="compositionally biased region" description="Polar residues" evidence="8">
    <location>
        <begin position="50"/>
        <end position="59"/>
    </location>
</feature>
<comment type="subcellular location">
    <subcellularLocation>
        <location evidence="1 7">Nucleus</location>
    </subcellularLocation>
</comment>
<evidence type="ECO:0000256" key="7">
    <source>
        <dbReference type="PIRNR" id="PIRNR016398"/>
    </source>
</evidence>
<dbReference type="InterPro" id="IPR040501">
    <property type="entry name" value="TFA2_Winged_2"/>
</dbReference>
<feature type="compositionally biased region" description="Basic residues" evidence="8">
    <location>
        <begin position="258"/>
        <end position="271"/>
    </location>
</feature>
<keyword evidence="4 7" id="KW-0804">Transcription</keyword>
<evidence type="ECO:0000313" key="11">
    <source>
        <dbReference type="Proteomes" id="UP000383932"/>
    </source>
</evidence>
<accession>A0A5N5QEF0</accession>
<dbReference type="GO" id="GO:0001097">
    <property type="term" value="F:TFIIH-class transcription factor complex binding"/>
    <property type="evidence" value="ECO:0007669"/>
    <property type="project" value="TreeGrafter"/>
</dbReference>
<protein>
    <recommendedName>
        <fullName evidence="7">Transcription initiation factor IIE subunit beta</fullName>
    </recommendedName>
</protein>
<dbReference type="GO" id="GO:0003677">
    <property type="term" value="F:DNA binding"/>
    <property type="evidence" value="ECO:0007669"/>
    <property type="project" value="UniProtKB-UniRule"/>
</dbReference>
<dbReference type="GO" id="GO:0006367">
    <property type="term" value="P:transcription initiation at RNA polymerase II promoter"/>
    <property type="evidence" value="ECO:0007669"/>
    <property type="project" value="UniProtKB-UniRule"/>
</dbReference>
<evidence type="ECO:0000259" key="9">
    <source>
        <dbReference type="PROSITE" id="PS51351"/>
    </source>
</evidence>